<dbReference type="OrthoDB" id="543156at2759"/>
<dbReference type="InterPro" id="IPR052158">
    <property type="entry name" value="INH-QAR"/>
</dbReference>
<dbReference type="SUPFAM" id="SSF52317">
    <property type="entry name" value="Class I glutamine amidotransferase-like"/>
    <property type="match status" value="1"/>
</dbReference>
<feature type="domain" description="DJ-1/PfpI" evidence="1">
    <location>
        <begin position="50"/>
        <end position="188"/>
    </location>
</feature>
<dbReference type="AlphaFoldDB" id="A0A3N4KKW3"/>
<dbReference type="PANTHER" id="PTHR43130:SF7">
    <property type="entry name" value="DJ-1_PFPI DOMAIN-CONTAINING PROTEIN"/>
    <property type="match status" value="1"/>
</dbReference>
<accession>A0A3N4KKW3</accession>
<keyword evidence="2" id="KW-0808">Transferase</keyword>
<evidence type="ECO:0000259" key="1">
    <source>
        <dbReference type="Pfam" id="PF01965"/>
    </source>
</evidence>
<dbReference type="InParanoid" id="A0A3N4KKW3"/>
<proteinExistence type="predicted"/>
<name>A0A3N4KKW3_9PEZI</name>
<evidence type="ECO:0000313" key="2">
    <source>
        <dbReference type="EMBL" id="RPB10019.1"/>
    </source>
</evidence>
<dbReference type="EMBL" id="ML119146">
    <property type="protein sequence ID" value="RPB10019.1"/>
    <property type="molecule type" value="Genomic_DNA"/>
</dbReference>
<dbReference type="Proteomes" id="UP000277580">
    <property type="component" value="Unassembled WGS sequence"/>
</dbReference>
<gene>
    <name evidence="2" type="ORF">P167DRAFT_537952</name>
</gene>
<dbReference type="PANTHER" id="PTHR43130">
    <property type="entry name" value="ARAC-FAMILY TRANSCRIPTIONAL REGULATOR"/>
    <property type="match status" value="1"/>
</dbReference>
<evidence type="ECO:0000313" key="3">
    <source>
        <dbReference type="Proteomes" id="UP000277580"/>
    </source>
</evidence>
<organism evidence="2 3">
    <name type="scientific">Morchella conica CCBAS932</name>
    <dbReference type="NCBI Taxonomy" id="1392247"/>
    <lineage>
        <taxon>Eukaryota</taxon>
        <taxon>Fungi</taxon>
        <taxon>Dikarya</taxon>
        <taxon>Ascomycota</taxon>
        <taxon>Pezizomycotina</taxon>
        <taxon>Pezizomycetes</taxon>
        <taxon>Pezizales</taxon>
        <taxon>Morchellaceae</taxon>
        <taxon>Morchella</taxon>
    </lineage>
</organism>
<dbReference type="Pfam" id="PF01965">
    <property type="entry name" value="DJ-1_PfpI"/>
    <property type="match status" value="1"/>
</dbReference>
<keyword evidence="3" id="KW-1185">Reference proteome</keyword>
<dbReference type="InterPro" id="IPR002818">
    <property type="entry name" value="DJ-1/PfpI"/>
</dbReference>
<protein>
    <submittedName>
        <fullName evidence="2">Class I glutamine amidotransferase-like protein</fullName>
    </submittedName>
</protein>
<sequence length="226" mass="24938">MTQESPISFGVLLLSDYQVLDSIGPIDLIYNITSSFVTAACPSPAIAAKAPHITFHFISHSLSPMQPAGGPLQTPTCTYTTCPKLDYLLIPGQDPIAPLEPGVKEFLLERYDEVESVLTVCTGSLVLAKAGLLEGRSAMTNRVSLAMMARLGVVPKGVKWQLKGRWTVDGKVWSSAGITAGMDMTAEWMLERFDREVVEWSWELGEFEPRPKEWAKFDYILEGIEL</sequence>
<dbReference type="GO" id="GO:0016740">
    <property type="term" value="F:transferase activity"/>
    <property type="evidence" value="ECO:0007669"/>
    <property type="project" value="UniProtKB-KW"/>
</dbReference>
<reference evidence="2 3" key="1">
    <citation type="journal article" date="2018" name="Nat. Ecol. Evol.">
        <title>Pezizomycetes genomes reveal the molecular basis of ectomycorrhizal truffle lifestyle.</title>
        <authorList>
            <person name="Murat C."/>
            <person name="Payen T."/>
            <person name="Noel B."/>
            <person name="Kuo A."/>
            <person name="Morin E."/>
            <person name="Chen J."/>
            <person name="Kohler A."/>
            <person name="Krizsan K."/>
            <person name="Balestrini R."/>
            <person name="Da Silva C."/>
            <person name="Montanini B."/>
            <person name="Hainaut M."/>
            <person name="Levati E."/>
            <person name="Barry K.W."/>
            <person name="Belfiori B."/>
            <person name="Cichocki N."/>
            <person name="Clum A."/>
            <person name="Dockter R.B."/>
            <person name="Fauchery L."/>
            <person name="Guy J."/>
            <person name="Iotti M."/>
            <person name="Le Tacon F."/>
            <person name="Lindquist E.A."/>
            <person name="Lipzen A."/>
            <person name="Malagnac F."/>
            <person name="Mello A."/>
            <person name="Molinier V."/>
            <person name="Miyauchi S."/>
            <person name="Poulain J."/>
            <person name="Riccioni C."/>
            <person name="Rubini A."/>
            <person name="Sitrit Y."/>
            <person name="Splivallo R."/>
            <person name="Traeger S."/>
            <person name="Wang M."/>
            <person name="Zifcakova L."/>
            <person name="Wipf D."/>
            <person name="Zambonelli A."/>
            <person name="Paolocci F."/>
            <person name="Nowrousian M."/>
            <person name="Ottonello S."/>
            <person name="Baldrian P."/>
            <person name="Spatafora J.W."/>
            <person name="Henrissat B."/>
            <person name="Nagy L.G."/>
            <person name="Aury J.M."/>
            <person name="Wincker P."/>
            <person name="Grigoriev I.V."/>
            <person name="Bonfante P."/>
            <person name="Martin F.M."/>
        </authorList>
    </citation>
    <scope>NUCLEOTIDE SEQUENCE [LARGE SCALE GENOMIC DNA]</scope>
    <source>
        <strain evidence="2 3">CCBAS932</strain>
    </source>
</reference>
<dbReference type="InterPro" id="IPR029062">
    <property type="entry name" value="Class_I_gatase-like"/>
</dbReference>
<keyword evidence="2" id="KW-0315">Glutamine amidotransferase</keyword>
<dbReference type="Gene3D" id="3.40.50.880">
    <property type="match status" value="1"/>
</dbReference>